<proteinExistence type="predicted"/>
<reference evidence="2" key="1">
    <citation type="journal article" date="2020" name="Stud. Mycol.">
        <title>101 Dothideomycetes genomes: a test case for predicting lifestyles and emergence of pathogens.</title>
        <authorList>
            <person name="Haridas S."/>
            <person name="Albert R."/>
            <person name="Binder M."/>
            <person name="Bloem J."/>
            <person name="Labutti K."/>
            <person name="Salamov A."/>
            <person name="Andreopoulos B."/>
            <person name="Baker S."/>
            <person name="Barry K."/>
            <person name="Bills G."/>
            <person name="Bluhm B."/>
            <person name="Cannon C."/>
            <person name="Castanera R."/>
            <person name="Culley D."/>
            <person name="Daum C."/>
            <person name="Ezra D."/>
            <person name="Gonzalez J."/>
            <person name="Henrissat B."/>
            <person name="Kuo A."/>
            <person name="Liang C."/>
            <person name="Lipzen A."/>
            <person name="Lutzoni F."/>
            <person name="Magnuson J."/>
            <person name="Mondo S."/>
            <person name="Nolan M."/>
            <person name="Ohm R."/>
            <person name="Pangilinan J."/>
            <person name="Park H.-J."/>
            <person name="Ramirez L."/>
            <person name="Alfaro M."/>
            <person name="Sun H."/>
            <person name="Tritt A."/>
            <person name="Yoshinaga Y."/>
            <person name="Zwiers L.-H."/>
            <person name="Turgeon B."/>
            <person name="Goodwin S."/>
            <person name="Spatafora J."/>
            <person name="Crous P."/>
            <person name="Grigoriev I."/>
        </authorList>
    </citation>
    <scope>NUCLEOTIDE SEQUENCE</scope>
    <source>
        <strain evidence="2">CBS 121167</strain>
    </source>
</reference>
<accession>A0A6A6BHI2</accession>
<sequence>MLCLQCYVYLLCLVVMFTSSFGSGSNNRSRLHLRSARTSKPVVWPCLNISTPAQAIMAALSVHSARGGYTSFMSG</sequence>
<dbReference type="GeneID" id="54295551"/>
<dbReference type="AlphaFoldDB" id="A0A6A6BHI2"/>
<evidence type="ECO:0000313" key="2">
    <source>
        <dbReference type="EMBL" id="KAF2142011.1"/>
    </source>
</evidence>
<organism evidence="2 3">
    <name type="scientific">Aplosporella prunicola CBS 121167</name>
    <dbReference type="NCBI Taxonomy" id="1176127"/>
    <lineage>
        <taxon>Eukaryota</taxon>
        <taxon>Fungi</taxon>
        <taxon>Dikarya</taxon>
        <taxon>Ascomycota</taxon>
        <taxon>Pezizomycotina</taxon>
        <taxon>Dothideomycetes</taxon>
        <taxon>Dothideomycetes incertae sedis</taxon>
        <taxon>Botryosphaeriales</taxon>
        <taxon>Aplosporellaceae</taxon>
        <taxon>Aplosporella</taxon>
    </lineage>
</organism>
<dbReference type="RefSeq" id="XP_033397723.1">
    <property type="nucleotide sequence ID" value="XM_033538055.1"/>
</dbReference>
<gene>
    <name evidence="2" type="ORF">K452DRAFT_24738</name>
</gene>
<protein>
    <recommendedName>
        <fullName evidence="4">Secreted protein</fullName>
    </recommendedName>
</protein>
<dbReference type="Proteomes" id="UP000799438">
    <property type="component" value="Unassembled WGS sequence"/>
</dbReference>
<feature type="chain" id="PRO_5025408703" description="Secreted protein" evidence="1">
    <location>
        <begin position="23"/>
        <end position="75"/>
    </location>
</feature>
<keyword evidence="1" id="KW-0732">Signal</keyword>
<evidence type="ECO:0000256" key="1">
    <source>
        <dbReference type="SAM" id="SignalP"/>
    </source>
</evidence>
<name>A0A6A6BHI2_9PEZI</name>
<feature type="signal peptide" evidence="1">
    <location>
        <begin position="1"/>
        <end position="22"/>
    </location>
</feature>
<keyword evidence="3" id="KW-1185">Reference proteome</keyword>
<dbReference type="EMBL" id="ML995485">
    <property type="protein sequence ID" value="KAF2142011.1"/>
    <property type="molecule type" value="Genomic_DNA"/>
</dbReference>
<evidence type="ECO:0000313" key="3">
    <source>
        <dbReference type="Proteomes" id="UP000799438"/>
    </source>
</evidence>
<evidence type="ECO:0008006" key="4">
    <source>
        <dbReference type="Google" id="ProtNLM"/>
    </source>
</evidence>